<dbReference type="RefSeq" id="WP_252740130.1">
    <property type="nucleotide sequence ID" value="NZ_JAMXIB010000001.1"/>
</dbReference>
<dbReference type="InterPro" id="IPR045607">
    <property type="entry name" value="DUF6452"/>
</dbReference>
<dbReference type="Pfam" id="PF20050">
    <property type="entry name" value="DUF6452"/>
    <property type="match status" value="1"/>
</dbReference>
<proteinExistence type="predicted"/>
<organism evidence="1 2">
    <name type="scientific">Robiginitalea marina</name>
    <dbReference type="NCBI Taxonomy" id="2954105"/>
    <lineage>
        <taxon>Bacteria</taxon>
        <taxon>Pseudomonadati</taxon>
        <taxon>Bacteroidota</taxon>
        <taxon>Flavobacteriia</taxon>
        <taxon>Flavobacteriales</taxon>
        <taxon>Flavobacteriaceae</taxon>
        <taxon>Robiginitalea</taxon>
    </lineage>
</organism>
<accession>A0ABT1AVP3</accession>
<comment type="caution">
    <text evidence="1">The sequence shown here is derived from an EMBL/GenBank/DDBJ whole genome shotgun (WGS) entry which is preliminary data.</text>
</comment>
<name>A0ABT1AVP3_9FLAO</name>
<evidence type="ECO:0000313" key="1">
    <source>
        <dbReference type="EMBL" id="MCO5723764.1"/>
    </source>
</evidence>
<evidence type="ECO:0000313" key="2">
    <source>
        <dbReference type="Proteomes" id="UP001206312"/>
    </source>
</evidence>
<reference evidence="1 2" key="1">
    <citation type="submission" date="2022-06" db="EMBL/GenBank/DDBJ databases">
        <authorList>
            <person name="Xuan X."/>
        </authorList>
    </citation>
    <scope>NUCLEOTIDE SEQUENCE [LARGE SCALE GENOMIC DNA]</scope>
    <source>
        <strain evidence="1 2">2V75</strain>
    </source>
</reference>
<keyword evidence="2" id="KW-1185">Reference proteome</keyword>
<gene>
    <name evidence="1" type="ORF">NG653_02770</name>
</gene>
<dbReference type="Proteomes" id="UP001206312">
    <property type="component" value="Unassembled WGS sequence"/>
</dbReference>
<protein>
    <submittedName>
        <fullName evidence="1">DUF6452 family protein</fullName>
    </submittedName>
</protein>
<dbReference type="EMBL" id="JAMXIB010000001">
    <property type="protein sequence ID" value="MCO5723764.1"/>
    <property type="molecule type" value="Genomic_DNA"/>
</dbReference>
<sequence>MLRLPFRFFRAFLVTGLCFLFLLGAFWSCEKDDICVDGDTALLVLRFFDNASPETSKAVTRLRVIGLGQDAPVNTFADRSNRDSIALPLRPGEPETTFILIFNSQDGEGGETGNADTVRFNYQTREVFISRACGFVAQYDELGAEVQTGDGNWIQSVEVVNPTVQTLQPHVFVFH</sequence>